<evidence type="ECO:0000256" key="5">
    <source>
        <dbReference type="ARBA" id="ARBA00023136"/>
    </source>
</evidence>
<dbReference type="InterPro" id="IPR006214">
    <property type="entry name" value="Bax_inhibitor_1-related"/>
</dbReference>
<dbReference type="CDD" id="cd10432">
    <property type="entry name" value="BI-1-like_bacterial"/>
    <property type="match status" value="1"/>
</dbReference>
<evidence type="ECO:0000313" key="7">
    <source>
        <dbReference type="EMBL" id="VEN74455.1"/>
    </source>
</evidence>
<evidence type="ECO:0000256" key="4">
    <source>
        <dbReference type="ARBA" id="ARBA00022989"/>
    </source>
</evidence>
<accession>A0A484HNF5</accession>
<feature type="transmembrane region" description="Helical" evidence="6">
    <location>
        <begin position="24"/>
        <end position="44"/>
    </location>
</feature>
<feature type="transmembrane region" description="Helical" evidence="6">
    <location>
        <begin position="56"/>
        <end position="74"/>
    </location>
</feature>
<keyword evidence="3 6" id="KW-0812">Transmembrane</keyword>
<proteinExistence type="inferred from homology"/>
<evidence type="ECO:0000256" key="1">
    <source>
        <dbReference type="ARBA" id="ARBA00004141"/>
    </source>
</evidence>
<comment type="subcellular location">
    <subcellularLocation>
        <location evidence="1">Membrane</location>
        <topology evidence="1">Multi-pass membrane protein</topology>
    </subcellularLocation>
</comment>
<dbReference type="PANTHER" id="PTHR23291">
    <property type="entry name" value="BAX INHIBITOR-RELATED"/>
    <property type="match status" value="1"/>
</dbReference>
<dbReference type="EMBL" id="CAACVI010000034">
    <property type="protein sequence ID" value="VEN74455.1"/>
    <property type="molecule type" value="Genomic_DNA"/>
</dbReference>
<feature type="transmembrane region" description="Helical" evidence="6">
    <location>
        <begin position="208"/>
        <end position="231"/>
    </location>
</feature>
<comment type="similarity">
    <text evidence="2 6">Belongs to the BI1 family.</text>
</comment>
<reference evidence="7" key="1">
    <citation type="submission" date="2019-01" db="EMBL/GenBank/DDBJ databases">
        <authorList>
            <consortium name="Genoscope - CEA"/>
            <person name="William W."/>
        </authorList>
    </citation>
    <scope>NUCLEOTIDE SEQUENCE</scope>
    <source>
        <strain evidence="7">CR-1</strain>
    </source>
</reference>
<evidence type="ECO:0000256" key="3">
    <source>
        <dbReference type="ARBA" id="ARBA00022692"/>
    </source>
</evidence>
<dbReference type="PANTHER" id="PTHR23291:SF50">
    <property type="entry name" value="PROTEIN LIFEGUARD 4"/>
    <property type="match status" value="1"/>
</dbReference>
<feature type="transmembrane region" description="Helical" evidence="6">
    <location>
        <begin position="112"/>
        <end position="131"/>
    </location>
</feature>
<sequence>MQRMPAQLSQTQASLLVNGFIRSVYNWMAVGLALTGLVALYVAQSEYLMRLIHGNSILFFGLVIGELILVFSLASKAHRMSPSAATGLFVLYAGLNGLTLSFIFLIYTASSIASTFFICAATFAVSSVFGMSTKRDLTSMGHFMMMGLIGIIIASVVNMFVRSSGMGIIISYVGVLVFVGLTAYDTQKIKEMALSQPHGLEAGVVRKGAIVGALTLYLDFINLFLMLLHIFGDRD</sequence>
<gene>
    <name evidence="7" type="primary">ybhL</name>
    <name evidence="7" type="ORF">EPICR_40034</name>
</gene>
<dbReference type="Pfam" id="PF01027">
    <property type="entry name" value="Bax1-I"/>
    <property type="match status" value="1"/>
</dbReference>
<keyword evidence="5 6" id="KW-0472">Membrane</keyword>
<evidence type="ECO:0000256" key="2">
    <source>
        <dbReference type="ARBA" id="ARBA00010350"/>
    </source>
</evidence>
<dbReference type="GO" id="GO:0005886">
    <property type="term" value="C:plasma membrane"/>
    <property type="evidence" value="ECO:0007669"/>
    <property type="project" value="TreeGrafter"/>
</dbReference>
<keyword evidence="4 6" id="KW-1133">Transmembrane helix</keyword>
<organism evidence="7">
    <name type="scientific">uncultured Desulfobacteraceae bacterium</name>
    <dbReference type="NCBI Taxonomy" id="218296"/>
    <lineage>
        <taxon>Bacteria</taxon>
        <taxon>Pseudomonadati</taxon>
        <taxon>Thermodesulfobacteriota</taxon>
        <taxon>Desulfobacteria</taxon>
        <taxon>Desulfobacterales</taxon>
        <taxon>Desulfobacteraceae</taxon>
        <taxon>environmental samples</taxon>
    </lineage>
</organism>
<feature type="transmembrane region" description="Helical" evidence="6">
    <location>
        <begin position="143"/>
        <end position="161"/>
    </location>
</feature>
<evidence type="ECO:0000256" key="6">
    <source>
        <dbReference type="RuleBase" id="RU004379"/>
    </source>
</evidence>
<name>A0A484HNF5_9BACT</name>
<dbReference type="AlphaFoldDB" id="A0A484HNF5"/>
<feature type="transmembrane region" description="Helical" evidence="6">
    <location>
        <begin position="86"/>
        <end position="106"/>
    </location>
</feature>
<feature type="transmembrane region" description="Helical" evidence="6">
    <location>
        <begin position="167"/>
        <end position="187"/>
    </location>
</feature>
<protein>
    <submittedName>
        <fullName evidence="7">Inner membrane protein YbhL</fullName>
    </submittedName>
</protein>